<keyword evidence="2" id="KW-1133">Transmembrane helix</keyword>
<dbReference type="Proteomes" id="UP000078200">
    <property type="component" value="Unassembled WGS sequence"/>
</dbReference>
<evidence type="ECO:0000256" key="1">
    <source>
        <dbReference type="SAM" id="MobiDB-lite"/>
    </source>
</evidence>
<feature type="transmembrane region" description="Helical" evidence="2">
    <location>
        <begin position="99"/>
        <end position="119"/>
    </location>
</feature>
<keyword evidence="2" id="KW-0472">Membrane</keyword>
<dbReference type="EnsemblMetazoa" id="GAUT048098-RA">
    <property type="protein sequence ID" value="GAUT048098-PA"/>
    <property type="gene ID" value="GAUT048098"/>
</dbReference>
<accession>A0A1A9VUJ0</accession>
<dbReference type="VEuPathDB" id="VectorBase:GAUT048098"/>
<proteinExistence type="predicted"/>
<sequence length="138" mass="15622">MPTYVHNSRKNATESNGNSNSKSKSKSNSGAIIHSDSIPRDFAAFRRGDNSGAQEERRHPFRTSARLRKLTTRGFVGSFHFSKHTSTGNLKLKKMLTAIIFYTIIISTTVWNVSVEILLDEYLLLDSEHKRHTYAFSS</sequence>
<keyword evidence="2" id="KW-0812">Transmembrane</keyword>
<evidence type="ECO:0000256" key="2">
    <source>
        <dbReference type="SAM" id="Phobius"/>
    </source>
</evidence>
<name>A0A1A9VUJ0_GLOAU</name>
<reference evidence="3" key="1">
    <citation type="submission" date="2020-05" db="UniProtKB">
        <authorList>
            <consortium name="EnsemblMetazoa"/>
        </authorList>
    </citation>
    <scope>IDENTIFICATION</scope>
    <source>
        <strain evidence="3">TTRI</strain>
    </source>
</reference>
<evidence type="ECO:0000313" key="4">
    <source>
        <dbReference type="Proteomes" id="UP000078200"/>
    </source>
</evidence>
<organism evidence="3 4">
    <name type="scientific">Glossina austeni</name>
    <name type="common">Savannah tsetse fly</name>
    <dbReference type="NCBI Taxonomy" id="7395"/>
    <lineage>
        <taxon>Eukaryota</taxon>
        <taxon>Metazoa</taxon>
        <taxon>Ecdysozoa</taxon>
        <taxon>Arthropoda</taxon>
        <taxon>Hexapoda</taxon>
        <taxon>Insecta</taxon>
        <taxon>Pterygota</taxon>
        <taxon>Neoptera</taxon>
        <taxon>Endopterygota</taxon>
        <taxon>Diptera</taxon>
        <taxon>Brachycera</taxon>
        <taxon>Muscomorpha</taxon>
        <taxon>Hippoboscoidea</taxon>
        <taxon>Glossinidae</taxon>
        <taxon>Glossina</taxon>
    </lineage>
</organism>
<evidence type="ECO:0000313" key="3">
    <source>
        <dbReference type="EnsemblMetazoa" id="GAUT048098-PA"/>
    </source>
</evidence>
<feature type="region of interest" description="Disordered" evidence="1">
    <location>
        <begin position="1"/>
        <end position="40"/>
    </location>
</feature>
<protein>
    <submittedName>
        <fullName evidence="3">Uncharacterized protein</fullName>
    </submittedName>
</protein>
<dbReference type="AlphaFoldDB" id="A0A1A9VUJ0"/>
<keyword evidence="4" id="KW-1185">Reference proteome</keyword>
<feature type="compositionally biased region" description="Low complexity" evidence="1">
    <location>
        <begin position="15"/>
        <end position="30"/>
    </location>
</feature>